<name>A0A0C9UDZ6_SPHS4</name>
<organism evidence="1 2">
    <name type="scientific">Sphaerobolus stellatus (strain SS14)</name>
    <dbReference type="NCBI Taxonomy" id="990650"/>
    <lineage>
        <taxon>Eukaryota</taxon>
        <taxon>Fungi</taxon>
        <taxon>Dikarya</taxon>
        <taxon>Basidiomycota</taxon>
        <taxon>Agaricomycotina</taxon>
        <taxon>Agaricomycetes</taxon>
        <taxon>Phallomycetidae</taxon>
        <taxon>Geastrales</taxon>
        <taxon>Sphaerobolaceae</taxon>
        <taxon>Sphaerobolus</taxon>
    </lineage>
</organism>
<protein>
    <submittedName>
        <fullName evidence="1">Uncharacterized protein</fullName>
    </submittedName>
</protein>
<dbReference type="AlphaFoldDB" id="A0A0C9UDZ6"/>
<evidence type="ECO:0000313" key="2">
    <source>
        <dbReference type="Proteomes" id="UP000054279"/>
    </source>
</evidence>
<gene>
    <name evidence="1" type="ORF">M422DRAFT_265275</name>
</gene>
<dbReference type="Proteomes" id="UP000054279">
    <property type="component" value="Unassembled WGS sequence"/>
</dbReference>
<evidence type="ECO:0000313" key="1">
    <source>
        <dbReference type="EMBL" id="KIJ32934.1"/>
    </source>
</evidence>
<reference evidence="1 2" key="1">
    <citation type="submission" date="2014-06" db="EMBL/GenBank/DDBJ databases">
        <title>Evolutionary Origins and Diversification of the Mycorrhizal Mutualists.</title>
        <authorList>
            <consortium name="DOE Joint Genome Institute"/>
            <consortium name="Mycorrhizal Genomics Consortium"/>
            <person name="Kohler A."/>
            <person name="Kuo A."/>
            <person name="Nagy L.G."/>
            <person name="Floudas D."/>
            <person name="Copeland A."/>
            <person name="Barry K.W."/>
            <person name="Cichocki N."/>
            <person name="Veneault-Fourrey C."/>
            <person name="LaButti K."/>
            <person name="Lindquist E.A."/>
            <person name="Lipzen A."/>
            <person name="Lundell T."/>
            <person name="Morin E."/>
            <person name="Murat C."/>
            <person name="Riley R."/>
            <person name="Ohm R."/>
            <person name="Sun H."/>
            <person name="Tunlid A."/>
            <person name="Henrissat B."/>
            <person name="Grigoriev I.V."/>
            <person name="Hibbett D.S."/>
            <person name="Martin F."/>
        </authorList>
    </citation>
    <scope>NUCLEOTIDE SEQUENCE [LARGE SCALE GENOMIC DNA]</scope>
    <source>
        <strain evidence="1 2">SS14</strain>
    </source>
</reference>
<keyword evidence="2" id="KW-1185">Reference proteome</keyword>
<dbReference type="EMBL" id="KN837220">
    <property type="protein sequence ID" value="KIJ32934.1"/>
    <property type="molecule type" value="Genomic_DNA"/>
</dbReference>
<accession>A0A0C9UDZ6</accession>
<dbReference type="HOGENOM" id="CLU_1579495_0_0_1"/>
<proteinExistence type="predicted"/>
<sequence>MVKNNRWPITPPTPKLHSPVHITGFIDCIDKFSLIPVIMVEELTLEIGNNRVTELINQARLESVGLKDPVSHQPFHTHLNYNFSWKHQPSTASLSSIPSYRTVRGRSKISARKNSVWNYLSRQPPSGSNSVWDSPSAHSSTPVAGEWEVWLETVGAGWRVYVHIVIAHE</sequence>